<feature type="region of interest" description="Disordered" evidence="1">
    <location>
        <begin position="56"/>
        <end position="93"/>
    </location>
</feature>
<proteinExistence type="predicted"/>
<gene>
    <name evidence="3" type="ORF">QTJ16_002681</name>
</gene>
<name>A0AAD9WE62_9HELO</name>
<dbReference type="CDD" id="cd14279">
    <property type="entry name" value="CUE"/>
    <property type="match status" value="1"/>
</dbReference>
<dbReference type="Gene3D" id="3.30.1370.110">
    <property type="match status" value="1"/>
</dbReference>
<evidence type="ECO:0000259" key="2">
    <source>
        <dbReference type="PROSITE" id="PS50828"/>
    </source>
</evidence>
<feature type="compositionally biased region" description="Basic residues" evidence="1">
    <location>
        <begin position="196"/>
        <end position="208"/>
    </location>
</feature>
<dbReference type="Pfam" id="PF08590">
    <property type="entry name" value="DUF1771"/>
    <property type="match status" value="1"/>
</dbReference>
<dbReference type="AlphaFoldDB" id="A0AAD9WE62"/>
<feature type="compositionally biased region" description="Polar residues" evidence="1">
    <location>
        <begin position="83"/>
        <end position="93"/>
    </location>
</feature>
<dbReference type="GO" id="GO:0005634">
    <property type="term" value="C:nucleus"/>
    <property type="evidence" value="ECO:0007669"/>
    <property type="project" value="TreeGrafter"/>
</dbReference>
<feature type="region of interest" description="Disordered" evidence="1">
    <location>
        <begin position="189"/>
        <end position="220"/>
    </location>
</feature>
<evidence type="ECO:0000256" key="1">
    <source>
        <dbReference type="SAM" id="MobiDB-lite"/>
    </source>
</evidence>
<dbReference type="InterPro" id="IPR013899">
    <property type="entry name" value="DUF1771"/>
</dbReference>
<dbReference type="GO" id="GO:0004519">
    <property type="term" value="F:endonuclease activity"/>
    <property type="evidence" value="ECO:0007669"/>
    <property type="project" value="TreeGrafter"/>
</dbReference>
<dbReference type="Proteomes" id="UP001285354">
    <property type="component" value="Unassembled WGS sequence"/>
</dbReference>
<dbReference type="InterPro" id="IPR002625">
    <property type="entry name" value="Smr_dom"/>
</dbReference>
<dbReference type="InterPro" id="IPR052772">
    <property type="entry name" value="Endo/PolyKinase_Domain-Protein"/>
</dbReference>
<dbReference type="PANTHER" id="PTHR46535">
    <property type="entry name" value="NEDD4-BINDING PROTEIN 2"/>
    <property type="match status" value="1"/>
</dbReference>
<reference evidence="3" key="1">
    <citation type="submission" date="2023-06" db="EMBL/GenBank/DDBJ databases">
        <title>Draft genome of Marssonina rosae.</title>
        <authorList>
            <person name="Cheng Q."/>
        </authorList>
    </citation>
    <scope>NUCLEOTIDE SEQUENCE</scope>
    <source>
        <strain evidence="3">R4</strain>
    </source>
</reference>
<comment type="caution">
    <text evidence="3">The sequence shown here is derived from an EMBL/GenBank/DDBJ whole genome shotgun (WGS) entry which is preliminary data.</text>
</comment>
<dbReference type="PANTHER" id="PTHR46535:SF1">
    <property type="entry name" value="NEDD4-BINDING PROTEIN 2"/>
    <property type="match status" value="1"/>
</dbReference>
<feature type="domain" description="Smr" evidence="2">
    <location>
        <begin position="445"/>
        <end position="533"/>
    </location>
</feature>
<accession>A0AAD9WE62</accession>
<protein>
    <recommendedName>
        <fullName evidence="2">Smr domain-containing protein</fullName>
    </recommendedName>
</protein>
<evidence type="ECO:0000313" key="3">
    <source>
        <dbReference type="EMBL" id="KAK2628035.1"/>
    </source>
</evidence>
<keyword evidence="4" id="KW-1185">Reference proteome</keyword>
<dbReference type="PROSITE" id="PS50828">
    <property type="entry name" value="SMR"/>
    <property type="match status" value="1"/>
</dbReference>
<organism evidence="3 4">
    <name type="scientific">Diplocarpon rosae</name>
    <dbReference type="NCBI Taxonomy" id="946125"/>
    <lineage>
        <taxon>Eukaryota</taxon>
        <taxon>Fungi</taxon>
        <taxon>Dikarya</taxon>
        <taxon>Ascomycota</taxon>
        <taxon>Pezizomycotina</taxon>
        <taxon>Leotiomycetes</taxon>
        <taxon>Helotiales</taxon>
        <taxon>Drepanopezizaceae</taxon>
        <taxon>Diplocarpon</taxon>
    </lineage>
</organism>
<dbReference type="Pfam" id="PF26286">
    <property type="entry name" value="UBA_10"/>
    <property type="match status" value="1"/>
</dbReference>
<dbReference type="SUPFAM" id="SSF160443">
    <property type="entry name" value="SMR domain-like"/>
    <property type="match status" value="1"/>
</dbReference>
<sequence>METIKAELIDEYSQSIDTSTILAILSDYVVLDPTELSQARQTLEILKSSALVEESTGFDPSGAGGIDLSTDDHSAGGEDESPSDSQRGWKSQTDATSLCQDTLDLEGLDLEGTGRIESPEQAYPSSLDNLDDAGKEKALTGIFPALKPFDITWTLKKCNWDAGQAIDELMTQAFLEESGSRHRGIEAFSETDTAPRPRRGKGKKKRKVGIASNATNSGTSVLESPVESKWDLARQDVEFLSNKTGFPTQQISSIYHQNGGSVSASITAIIEAHAAIRLAVDDPTIQINAVELRQEFPSISATHLEGLLQITQPSVADARELARALTASAYAKNSPIQIEFRNTPIELDTELAKQKQKPRLHNSLYPDRPLDVASSAELAAGHSEARNRAFAQARAAFRKGKSNPLMGGAAAYYSQVGREADAKVKSAASAAADALVASQSTHLQLDLHGINVKDAVRISREAVTRWWHETEEQRASGRGSAIPVYKIVTGAGNHSSGGHGKLGPAVGKMLISEGWKIEVGSRGNNGFLVVTGRGRRR</sequence>
<dbReference type="InterPro" id="IPR058864">
    <property type="entry name" value="UBA_10"/>
</dbReference>
<dbReference type="InterPro" id="IPR036063">
    <property type="entry name" value="Smr_dom_sf"/>
</dbReference>
<dbReference type="SMART" id="SM01162">
    <property type="entry name" value="DUF1771"/>
    <property type="match status" value="1"/>
</dbReference>
<evidence type="ECO:0000313" key="4">
    <source>
        <dbReference type="Proteomes" id="UP001285354"/>
    </source>
</evidence>
<dbReference type="EMBL" id="JAUBYV010000003">
    <property type="protein sequence ID" value="KAK2628035.1"/>
    <property type="molecule type" value="Genomic_DNA"/>
</dbReference>
<dbReference type="SMART" id="SM00463">
    <property type="entry name" value="SMR"/>
    <property type="match status" value="1"/>
</dbReference>